<comment type="pathway">
    <text evidence="2 11">Cofactor biosynthesis; (R)-pantothenate biosynthesis; (R)-pantoate from 3-methyl-2-oxobutanoate: step 2/2.</text>
</comment>
<reference evidence="14 15" key="1">
    <citation type="submission" date="2019-03" db="EMBL/GenBank/DDBJ databases">
        <title>Genomic Encyclopedia of Type Strains, Phase IV (KMG-IV): sequencing the most valuable type-strain genomes for metagenomic binning, comparative biology and taxonomic classification.</title>
        <authorList>
            <person name="Goeker M."/>
        </authorList>
    </citation>
    <scope>NUCLEOTIDE SEQUENCE [LARGE SCALE GENOMIC DNA]</scope>
    <source>
        <strain evidence="14 15">DSM 9035</strain>
    </source>
</reference>
<evidence type="ECO:0000256" key="7">
    <source>
        <dbReference type="ARBA" id="ARBA00022857"/>
    </source>
</evidence>
<dbReference type="OrthoDB" id="9796561at2"/>
<keyword evidence="6 11" id="KW-0566">Pantothenate biosynthesis</keyword>
<dbReference type="GO" id="GO:0005737">
    <property type="term" value="C:cytoplasm"/>
    <property type="evidence" value="ECO:0007669"/>
    <property type="project" value="TreeGrafter"/>
</dbReference>
<dbReference type="Pfam" id="PF02558">
    <property type="entry name" value="ApbA"/>
    <property type="match status" value="1"/>
</dbReference>
<evidence type="ECO:0000256" key="8">
    <source>
        <dbReference type="ARBA" id="ARBA00023002"/>
    </source>
</evidence>
<comment type="catalytic activity">
    <reaction evidence="10 11">
        <text>(R)-pantoate + NADP(+) = 2-dehydropantoate + NADPH + H(+)</text>
        <dbReference type="Rhea" id="RHEA:16233"/>
        <dbReference type="ChEBI" id="CHEBI:11561"/>
        <dbReference type="ChEBI" id="CHEBI:15378"/>
        <dbReference type="ChEBI" id="CHEBI:15980"/>
        <dbReference type="ChEBI" id="CHEBI:57783"/>
        <dbReference type="ChEBI" id="CHEBI:58349"/>
        <dbReference type="EC" id="1.1.1.169"/>
    </reaction>
</comment>
<dbReference type="FunFam" id="3.40.50.720:FF:000307">
    <property type="entry name" value="2-dehydropantoate 2-reductase"/>
    <property type="match status" value="1"/>
</dbReference>
<dbReference type="InterPro" id="IPR051402">
    <property type="entry name" value="KPR-Related"/>
</dbReference>
<dbReference type="SUPFAM" id="SSF51735">
    <property type="entry name" value="NAD(P)-binding Rossmann-fold domains"/>
    <property type="match status" value="1"/>
</dbReference>
<sequence length="313" mass="33694">MRILSLGAGALGGYFGGRLVEAGADVTFLVRQRRRAQLQAQGLAIRSAACGDFVCSSVRAIAQDELDDEAPFDVALLTCKAYDLEDAMAAIEPAIEGGAAILPLLNGLSHMEVLNARYGRERVLGGLAKIAATVTTDGTILHLNDWRYLVFGEQDGSISARCSALKATFDGSSVEASLVDNVVGRMWEKFVHLATVASMTCLMRASVGEIARTPRGSAQMTSMLETLAGLAAEAGYPVSEDFKTEYRRLFHDASSSYTASMLRDLESGKRVEADHIVGYAADRMRQFGIDAPLLEAAHTHLKAYEERRAAGRL</sequence>
<dbReference type="EMBL" id="SMAI01000002">
    <property type="protein sequence ID" value="TCT06759.1"/>
    <property type="molecule type" value="Genomic_DNA"/>
</dbReference>
<evidence type="ECO:0000256" key="9">
    <source>
        <dbReference type="ARBA" id="ARBA00032024"/>
    </source>
</evidence>
<dbReference type="InterPro" id="IPR036291">
    <property type="entry name" value="NAD(P)-bd_dom_sf"/>
</dbReference>
<keyword evidence="7 11" id="KW-0521">NADP</keyword>
<dbReference type="SUPFAM" id="SSF48179">
    <property type="entry name" value="6-phosphogluconate dehydrogenase C-terminal domain-like"/>
    <property type="match status" value="1"/>
</dbReference>
<evidence type="ECO:0000256" key="10">
    <source>
        <dbReference type="ARBA" id="ARBA00048793"/>
    </source>
</evidence>
<comment type="caution">
    <text evidence="14">The sequence shown here is derived from an EMBL/GenBank/DDBJ whole genome shotgun (WGS) entry which is preliminary data.</text>
</comment>
<dbReference type="Gene3D" id="1.10.1040.10">
    <property type="entry name" value="N-(1-d-carboxylethyl)-l-norvaline Dehydrogenase, domain 2"/>
    <property type="match status" value="1"/>
</dbReference>
<dbReference type="UniPathway" id="UPA00028">
    <property type="reaction ID" value="UER00004"/>
</dbReference>
<gene>
    <name evidence="14" type="ORF">EDC64_102239</name>
</gene>
<proteinExistence type="inferred from homology"/>
<comment type="similarity">
    <text evidence="3 11">Belongs to the ketopantoate reductase family.</text>
</comment>
<accession>A0A4R3M3F2</accession>
<dbReference type="Pfam" id="PF08546">
    <property type="entry name" value="ApbA_C"/>
    <property type="match status" value="1"/>
</dbReference>
<dbReference type="GO" id="GO:0008677">
    <property type="term" value="F:2-dehydropantoate 2-reductase activity"/>
    <property type="evidence" value="ECO:0007669"/>
    <property type="project" value="UniProtKB-EC"/>
</dbReference>
<dbReference type="RefSeq" id="WP_132030234.1">
    <property type="nucleotide sequence ID" value="NZ_SMAI01000002.1"/>
</dbReference>
<organism evidence="14 15">
    <name type="scientific">Aquabacter spiritensis</name>
    <dbReference type="NCBI Taxonomy" id="933073"/>
    <lineage>
        <taxon>Bacteria</taxon>
        <taxon>Pseudomonadati</taxon>
        <taxon>Pseudomonadota</taxon>
        <taxon>Alphaproteobacteria</taxon>
        <taxon>Hyphomicrobiales</taxon>
        <taxon>Xanthobacteraceae</taxon>
        <taxon>Aquabacter</taxon>
    </lineage>
</organism>
<evidence type="ECO:0000256" key="6">
    <source>
        <dbReference type="ARBA" id="ARBA00022655"/>
    </source>
</evidence>
<evidence type="ECO:0000256" key="1">
    <source>
        <dbReference type="ARBA" id="ARBA00002919"/>
    </source>
</evidence>
<dbReference type="AlphaFoldDB" id="A0A4R3M3F2"/>
<feature type="domain" description="Ketopantoate reductase N-terminal" evidence="12">
    <location>
        <begin position="3"/>
        <end position="154"/>
    </location>
</feature>
<dbReference type="FunFam" id="1.10.1040.10:FF:000017">
    <property type="entry name" value="2-dehydropantoate 2-reductase"/>
    <property type="match status" value="1"/>
</dbReference>
<dbReference type="InterPro" id="IPR013328">
    <property type="entry name" value="6PGD_dom2"/>
</dbReference>
<dbReference type="GO" id="GO:0015940">
    <property type="term" value="P:pantothenate biosynthetic process"/>
    <property type="evidence" value="ECO:0007669"/>
    <property type="project" value="UniProtKB-UniPathway"/>
</dbReference>
<dbReference type="InterPro" id="IPR008927">
    <property type="entry name" value="6-PGluconate_DH-like_C_sf"/>
</dbReference>
<dbReference type="InterPro" id="IPR013332">
    <property type="entry name" value="KPR_N"/>
</dbReference>
<dbReference type="InterPro" id="IPR013752">
    <property type="entry name" value="KPA_reductase"/>
</dbReference>
<evidence type="ECO:0000259" key="12">
    <source>
        <dbReference type="Pfam" id="PF02558"/>
    </source>
</evidence>
<evidence type="ECO:0000313" key="14">
    <source>
        <dbReference type="EMBL" id="TCT06759.1"/>
    </source>
</evidence>
<dbReference type="Proteomes" id="UP000294664">
    <property type="component" value="Unassembled WGS sequence"/>
</dbReference>
<comment type="function">
    <text evidence="1 11">Catalyzes the NADPH-dependent reduction of ketopantoate into pantoic acid.</text>
</comment>
<dbReference type="PANTHER" id="PTHR21708:SF26">
    <property type="entry name" value="2-DEHYDROPANTOATE 2-REDUCTASE"/>
    <property type="match status" value="1"/>
</dbReference>
<keyword evidence="15" id="KW-1185">Reference proteome</keyword>
<dbReference type="Gene3D" id="3.40.50.720">
    <property type="entry name" value="NAD(P)-binding Rossmann-like Domain"/>
    <property type="match status" value="1"/>
</dbReference>
<evidence type="ECO:0000313" key="15">
    <source>
        <dbReference type="Proteomes" id="UP000294664"/>
    </source>
</evidence>
<dbReference type="PANTHER" id="PTHR21708">
    <property type="entry name" value="PROBABLE 2-DEHYDROPANTOATE 2-REDUCTASE"/>
    <property type="match status" value="1"/>
</dbReference>
<dbReference type="EC" id="1.1.1.169" evidence="4 11"/>
<protein>
    <recommendedName>
        <fullName evidence="5 11">2-dehydropantoate 2-reductase</fullName>
        <ecNumber evidence="4 11">1.1.1.169</ecNumber>
    </recommendedName>
    <alternativeName>
        <fullName evidence="9 11">Ketopantoate reductase</fullName>
    </alternativeName>
</protein>
<name>A0A4R3M3F2_9HYPH</name>
<evidence type="ECO:0000256" key="11">
    <source>
        <dbReference type="RuleBase" id="RU362068"/>
    </source>
</evidence>
<feature type="domain" description="Ketopantoate reductase C-terminal" evidence="13">
    <location>
        <begin position="182"/>
        <end position="305"/>
    </location>
</feature>
<evidence type="ECO:0000256" key="4">
    <source>
        <dbReference type="ARBA" id="ARBA00013014"/>
    </source>
</evidence>
<evidence type="ECO:0000256" key="2">
    <source>
        <dbReference type="ARBA" id="ARBA00004994"/>
    </source>
</evidence>
<keyword evidence="8 11" id="KW-0560">Oxidoreductase</keyword>
<dbReference type="NCBIfam" id="TIGR00745">
    <property type="entry name" value="apbA_panE"/>
    <property type="match status" value="1"/>
</dbReference>
<evidence type="ECO:0000256" key="3">
    <source>
        <dbReference type="ARBA" id="ARBA00007870"/>
    </source>
</evidence>
<evidence type="ECO:0000256" key="5">
    <source>
        <dbReference type="ARBA" id="ARBA00019465"/>
    </source>
</evidence>
<dbReference type="InterPro" id="IPR003710">
    <property type="entry name" value="ApbA"/>
</dbReference>
<evidence type="ECO:0000259" key="13">
    <source>
        <dbReference type="Pfam" id="PF08546"/>
    </source>
</evidence>